<dbReference type="RefSeq" id="WP_155347817.1">
    <property type="nucleotide sequence ID" value="NZ_BAAAHM010000038.1"/>
</dbReference>
<dbReference type="EMBL" id="BLAF01000035">
    <property type="protein sequence ID" value="GES22875.1"/>
    <property type="molecule type" value="Genomic_DNA"/>
</dbReference>
<name>A0A5M3XNG8_9ACTN</name>
<keyword evidence="1" id="KW-0472">Membrane</keyword>
<keyword evidence="1" id="KW-0812">Transmembrane</keyword>
<reference evidence="2 3" key="1">
    <citation type="submission" date="2019-10" db="EMBL/GenBank/DDBJ databases">
        <title>Whole genome shotgun sequence of Acrocarpospora pleiomorpha NBRC 16267.</title>
        <authorList>
            <person name="Ichikawa N."/>
            <person name="Kimura A."/>
            <person name="Kitahashi Y."/>
            <person name="Komaki H."/>
            <person name="Oguchi A."/>
        </authorList>
    </citation>
    <scope>NUCLEOTIDE SEQUENCE [LARGE SCALE GENOMIC DNA]</scope>
    <source>
        <strain evidence="2 3">NBRC 16267</strain>
    </source>
</reference>
<keyword evidence="3" id="KW-1185">Reference proteome</keyword>
<proteinExistence type="predicted"/>
<dbReference type="Proteomes" id="UP000377595">
    <property type="component" value="Unassembled WGS sequence"/>
</dbReference>
<comment type="caution">
    <text evidence="2">The sequence shown here is derived from an EMBL/GenBank/DDBJ whole genome shotgun (WGS) entry which is preliminary data.</text>
</comment>
<feature type="transmembrane region" description="Helical" evidence="1">
    <location>
        <begin position="39"/>
        <end position="58"/>
    </location>
</feature>
<sequence>MLKYPDNPWSAGSSGRWSIAAVIFLAGEVWAISGGYTGALTLGLGALVAVSWLTVVALDKRAGLR</sequence>
<evidence type="ECO:0000313" key="3">
    <source>
        <dbReference type="Proteomes" id="UP000377595"/>
    </source>
</evidence>
<dbReference type="AlphaFoldDB" id="A0A5M3XNG8"/>
<organism evidence="2 3">
    <name type="scientific">Acrocarpospora pleiomorpha</name>
    <dbReference type="NCBI Taxonomy" id="90975"/>
    <lineage>
        <taxon>Bacteria</taxon>
        <taxon>Bacillati</taxon>
        <taxon>Actinomycetota</taxon>
        <taxon>Actinomycetes</taxon>
        <taxon>Streptosporangiales</taxon>
        <taxon>Streptosporangiaceae</taxon>
        <taxon>Acrocarpospora</taxon>
    </lineage>
</organism>
<protein>
    <submittedName>
        <fullName evidence="2">Uncharacterized protein</fullName>
    </submittedName>
</protein>
<gene>
    <name evidence="2" type="ORF">Aple_057740</name>
</gene>
<feature type="transmembrane region" description="Helical" evidence="1">
    <location>
        <begin position="15"/>
        <end position="33"/>
    </location>
</feature>
<evidence type="ECO:0000256" key="1">
    <source>
        <dbReference type="SAM" id="Phobius"/>
    </source>
</evidence>
<evidence type="ECO:0000313" key="2">
    <source>
        <dbReference type="EMBL" id="GES22875.1"/>
    </source>
</evidence>
<accession>A0A5M3XNG8</accession>
<keyword evidence="1" id="KW-1133">Transmembrane helix</keyword>